<protein>
    <submittedName>
        <fullName evidence="1">Uncharacterized protein</fullName>
    </submittedName>
</protein>
<name>M1DFK6_SOLTU</name>
<evidence type="ECO:0000313" key="2">
    <source>
        <dbReference type="Proteomes" id="UP000011115"/>
    </source>
</evidence>
<dbReference type="AlphaFoldDB" id="M1DFK6"/>
<dbReference type="Gramene" id="PGSC0003DMT400088261">
    <property type="protein sequence ID" value="PGSC0003DMT400088261"/>
    <property type="gene ID" value="PGSC0003DMG400037832"/>
</dbReference>
<dbReference type="HOGENOM" id="CLU_1328397_0_0_1"/>
<organism evidence="1 2">
    <name type="scientific">Solanum tuberosum</name>
    <name type="common">Potato</name>
    <dbReference type="NCBI Taxonomy" id="4113"/>
    <lineage>
        <taxon>Eukaryota</taxon>
        <taxon>Viridiplantae</taxon>
        <taxon>Streptophyta</taxon>
        <taxon>Embryophyta</taxon>
        <taxon>Tracheophyta</taxon>
        <taxon>Spermatophyta</taxon>
        <taxon>Magnoliopsida</taxon>
        <taxon>eudicotyledons</taxon>
        <taxon>Gunneridae</taxon>
        <taxon>Pentapetalae</taxon>
        <taxon>asterids</taxon>
        <taxon>lamiids</taxon>
        <taxon>Solanales</taxon>
        <taxon>Solanaceae</taxon>
        <taxon>Solanoideae</taxon>
        <taxon>Solaneae</taxon>
        <taxon>Solanum</taxon>
    </lineage>
</organism>
<reference evidence="1" key="2">
    <citation type="submission" date="2015-06" db="UniProtKB">
        <authorList>
            <consortium name="EnsemblPlants"/>
        </authorList>
    </citation>
    <scope>IDENTIFICATION</scope>
    <source>
        <strain evidence="1">DM1-3 516 R44</strain>
    </source>
</reference>
<reference evidence="2" key="1">
    <citation type="journal article" date="2011" name="Nature">
        <title>Genome sequence and analysis of the tuber crop potato.</title>
        <authorList>
            <consortium name="The Potato Genome Sequencing Consortium"/>
        </authorList>
    </citation>
    <scope>NUCLEOTIDE SEQUENCE [LARGE SCALE GENOMIC DNA]</scope>
    <source>
        <strain evidence="2">cv. DM1-3 516 R44</strain>
    </source>
</reference>
<dbReference type="PaxDb" id="4113-PGSC0003DMT400088261"/>
<sequence length="207" mass="22387">MSENLTFKNPQLPLKKSFSNPGVENSGCPYRSDLINLGFSRFPQLGLYPHIAPLGRILTLSVFSPLMLNPLISLSPQGFDLSNLGLSRCSQLSLCPPITAIEILPFSLVLAVMPEPSISLSPCRSNMSNSCLSRLPQLSLYPPSASLGEILTLSLVSPVFPDPLTYLSLSLSGLRSTKNLNLVNRIEQIGQLAPVSAFESTPSNFMP</sequence>
<keyword evidence="2" id="KW-1185">Reference proteome</keyword>
<accession>M1DFK6</accession>
<proteinExistence type="predicted"/>
<dbReference type="EnsemblPlants" id="PGSC0003DMT400088261">
    <property type="protein sequence ID" value="PGSC0003DMT400088261"/>
    <property type="gene ID" value="PGSC0003DMG400037832"/>
</dbReference>
<evidence type="ECO:0000313" key="1">
    <source>
        <dbReference type="EnsemblPlants" id="PGSC0003DMT400088261"/>
    </source>
</evidence>
<dbReference type="Proteomes" id="UP000011115">
    <property type="component" value="Unassembled WGS sequence"/>
</dbReference>
<dbReference type="InParanoid" id="M1DFK6"/>